<evidence type="ECO:0000256" key="1">
    <source>
        <dbReference type="SAM" id="MobiDB-lite"/>
    </source>
</evidence>
<dbReference type="EMBL" id="JAFNEN010000050">
    <property type="protein sequence ID" value="KAG8197802.1"/>
    <property type="molecule type" value="Genomic_DNA"/>
</dbReference>
<dbReference type="Proteomes" id="UP000827092">
    <property type="component" value="Unassembled WGS sequence"/>
</dbReference>
<organism evidence="2 3">
    <name type="scientific">Oedothorax gibbosus</name>
    <dbReference type="NCBI Taxonomy" id="931172"/>
    <lineage>
        <taxon>Eukaryota</taxon>
        <taxon>Metazoa</taxon>
        <taxon>Ecdysozoa</taxon>
        <taxon>Arthropoda</taxon>
        <taxon>Chelicerata</taxon>
        <taxon>Arachnida</taxon>
        <taxon>Araneae</taxon>
        <taxon>Araneomorphae</taxon>
        <taxon>Entelegynae</taxon>
        <taxon>Araneoidea</taxon>
        <taxon>Linyphiidae</taxon>
        <taxon>Erigoninae</taxon>
        <taxon>Oedothorax</taxon>
    </lineage>
</organism>
<feature type="region of interest" description="Disordered" evidence="1">
    <location>
        <begin position="1"/>
        <end position="35"/>
    </location>
</feature>
<dbReference type="AlphaFoldDB" id="A0AAV6VLY6"/>
<protein>
    <submittedName>
        <fullName evidence="2">Uncharacterized protein</fullName>
    </submittedName>
</protein>
<accession>A0AAV6VLY6</accession>
<name>A0AAV6VLY6_9ARAC</name>
<proteinExistence type="predicted"/>
<keyword evidence="3" id="KW-1185">Reference proteome</keyword>
<gene>
    <name evidence="2" type="ORF">JTE90_006502</name>
</gene>
<comment type="caution">
    <text evidence="2">The sequence shown here is derived from an EMBL/GenBank/DDBJ whole genome shotgun (WGS) entry which is preliminary data.</text>
</comment>
<evidence type="ECO:0000313" key="2">
    <source>
        <dbReference type="EMBL" id="KAG8197802.1"/>
    </source>
</evidence>
<feature type="compositionally biased region" description="Low complexity" evidence="1">
    <location>
        <begin position="1"/>
        <end position="10"/>
    </location>
</feature>
<reference evidence="2 3" key="1">
    <citation type="journal article" date="2022" name="Nat. Ecol. Evol.">
        <title>A masculinizing supergene underlies an exaggerated male reproductive morph in a spider.</title>
        <authorList>
            <person name="Hendrickx F."/>
            <person name="De Corte Z."/>
            <person name="Sonet G."/>
            <person name="Van Belleghem S.M."/>
            <person name="Kostlbacher S."/>
            <person name="Vangestel C."/>
        </authorList>
    </citation>
    <scope>NUCLEOTIDE SEQUENCE [LARGE SCALE GENOMIC DNA]</scope>
    <source>
        <strain evidence="2">W744_W776</strain>
    </source>
</reference>
<evidence type="ECO:0000313" key="3">
    <source>
        <dbReference type="Proteomes" id="UP000827092"/>
    </source>
</evidence>
<sequence length="90" mass="9546">MPGAARAGMRMLRRGGMQRDAGEQDSDAAPSLAPAPWELTNTEGIAAVLIWSGSGCRRMHPHPPISSSSSWGWKSCSSSASFWRGGLEGM</sequence>